<sequence>MKKNVHFLRVISLNTFQSPTRPPRLFAKFEAPERNFYITELLKAWQNDPISLYIDGYEIGFEKLCSFLSQAVVQLFELFRVSD</sequence>
<reference evidence="1" key="1">
    <citation type="submission" date="2021-01" db="UniProtKB">
        <authorList>
            <consortium name="EnsemblPlants"/>
        </authorList>
    </citation>
    <scope>IDENTIFICATION</scope>
</reference>
<name>A0A7N0TRR9_KALFE</name>
<dbReference type="Proteomes" id="UP000594263">
    <property type="component" value="Unplaced"/>
</dbReference>
<proteinExistence type="predicted"/>
<evidence type="ECO:0000313" key="2">
    <source>
        <dbReference type="Proteomes" id="UP000594263"/>
    </source>
</evidence>
<protein>
    <submittedName>
        <fullName evidence="1">Uncharacterized protein</fullName>
    </submittedName>
</protein>
<dbReference type="Gramene" id="Kaladp0043s0073.1.v1.1">
    <property type="protein sequence ID" value="Kaladp0043s0073.1.v1.1"/>
    <property type="gene ID" value="Kaladp0043s0073.v1.1"/>
</dbReference>
<evidence type="ECO:0000313" key="1">
    <source>
        <dbReference type="EnsemblPlants" id="Kaladp0043s0073.1.v1.1"/>
    </source>
</evidence>
<accession>A0A7N0TRR9</accession>
<keyword evidence="2" id="KW-1185">Reference proteome</keyword>
<organism evidence="1 2">
    <name type="scientific">Kalanchoe fedtschenkoi</name>
    <name type="common">Lavender scallops</name>
    <name type="synonym">South American air plant</name>
    <dbReference type="NCBI Taxonomy" id="63787"/>
    <lineage>
        <taxon>Eukaryota</taxon>
        <taxon>Viridiplantae</taxon>
        <taxon>Streptophyta</taxon>
        <taxon>Embryophyta</taxon>
        <taxon>Tracheophyta</taxon>
        <taxon>Spermatophyta</taxon>
        <taxon>Magnoliopsida</taxon>
        <taxon>eudicotyledons</taxon>
        <taxon>Gunneridae</taxon>
        <taxon>Pentapetalae</taxon>
        <taxon>Saxifragales</taxon>
        <taxon>Crassulaceae</taxon>
        <taxon>Kalanchoe</taxon>
    </lineage>
</organism>
<dbReference type="AlphaFoldDB" id="A0A7N0TRR9"/>
<dbReference type="EnsemblPlants" id="Kaladp0043s0073.1.v1.1">
    <property type="protein sequence ID" value="Kaladp0043s0073.1.v1.1"/>
    <property type="gene ID" value="Kaladp0043s0073.v1.1"/>
</dbReference>